<dbReference type="EMBL" id="AP019697">
    <property type="protein sequence ID" value="BBK25974.1"/>
    <property type="molecule type" value="Genomic_DNA"/>
</dbReference>
<dbReference type="Proteomes" id="UP000320585">
    <property type="component" value="Chromosome"/>
</dbReference>
<keyword evidence="2" id="KW-1185">Reference proteome</keyword>
<organism evidence="1 2">
    <name type="scientific">Dialister hominis</name>
    <dbReference type="NCBI Taxonomy" id="2582419"/>
    <lineage>
        <taxon>Bacteria</taxon>
        <taxon>Bacillati</taxon>
        <taxon>Bacillota</taxon>
        <taxon>Negativicutes</taxon>
        <taxon>Veillonellales</taxon>
        <taxon>Veillonellaceae</taxon>
        <taxon>Dialister</taxon>
    </lineage>
</organism>
<dbReference type="AlphaFoldDB" id="A0A8D5A5H3"/>
<dbReference type="RefSeq" id="WP_349095321.1">
    <property type="nucleotide sequence ID" value="NZ_DAWDJE010000005.1"/>
</dbReference>
<dbReference type="KEGG" id="dho:Dia5BBH33_19090"/>
<evidence type="ECO:0000313" key="1">
    <source>
        <dbReference type="EMBL" id="BBK25974.1"/>
    </source>
</evidence>
<gene>
    <name evidence="1" type="ORF">Dia5BBH33_19090</name>
</gene>
<reference evidence="2" key="1">
    <citation type="submission" date="2019-05" db="EMBL/GenBank/DDBJ databases">
        <title>Complete genome sequencing of Dialister sp. strain 5BBH33.</title>
        <authorList>
            <person name="Sakamoto M."/>
            <person name="Murakami T."/>
            <person name="Mori H."/>
        </authorList>
    </citation>
    <scope>NUCLEOTIDE SEQUENCE [LARGE SCALE GENOMIC DNA]</scope>
    <source>
        <strain evidence="2">5BBH33</strain>
    </source>
</reference>
<accession>A0A8D5A5H3</accession>
<evidence type="ECO:0000313" key="2">
    <source>
        <dbReference type="Proteomes" id="UP000320585"/>
    </source>
</evidence>
<sequence length="113" mass="13056">MDFTVMEVIAKRGGIHRNIIFRGGYNPAIRAAVRADRIILLRSTGKDSWLVRKVVNKNSKQIKIKVFNVMNLNGLLKRRFTVIDLSALNNYIKTMLNLYMIHLVALLEKCRNK</sequence>
<proteinExistence type="predicted"/>
<name>A0A8D5A5H3_9FIRM</name>
<protein>
    <submittedName>
        <fullName evidence="1">Uncharacterized protein</fullName>
    </submittedName>
</protein>